<dbReference type="Proteomes" id="UP000007564">
    <property type="component" value="Chromosome"/>
</dbReference>
<accession>A0A0C6P8V1</accession>
<dbReference type="AlphaFoldDB" id="A0A0C6P8V1"/>
<name>A0A0C6P8V1_BORBO</name>
<organism evidence="1 2">
    <name type="scientific">Bordetella bronchiseptica 253</name>
    <dbReference type="NCBI Taxonomy" id="568707"/>
    <lineage>
        <taxon>Bacteria</taxon>
        <taxon>Pseudomonadati</taxon>
        <taxon>Pseudomonadota</taxon>
        <taxon>Betaproteobacteria</taxon>
        <taxon>Burkholderiales</taxon>
        <taxon>Alcaligenaceae</taxon>
        <taxon>Bordetella</taxon>
    </lineage>
</organism>
<evidence type="ECO:0000313" key="2">
    <source>
        <dbReference type="Proteomes" id="UP000007564"/>
    </source>
</evidence>
<dbReference type="EMBL" id="HE965806">
    <property type="protein sequence ID" value="CCJ56167.1"/>
    <property type="molecule type" value="Genomic_DNA"/>
</dbReference>
<protein>
    <recommendedName>
        <fullName evidence="3">SCP2 domain-containing protein</fullName>
    </recommendedName>
</protein>
<dbReference type="KEGG" id="bbh:BN112_4253"/>
<dbReference type="RefSeq" id="WP_015064964.1">
    <property type="nucleotide sequence ID" value="NC_019382.1"/>
</dbReference>
<reference evidence="1 2" key="1">
    <citation type="journal article" date="2012" name="BMC Genomics">
        <title>Comparative genomics of the classical Bordetella subspecies: the evolution and exchange of virulence-associated diversity amongst closely related pathogens.</title>
        <authorList>
            <person name="Park J."/>
            <person name="Zhang Y."/>
            <person name="Buboltz A.M."/>
            <person name="Zhang X."/>
            <person name="Schuster S.C."/>
            <person name="Ahuja U."/>
            <person name="Liu M."/>
            <person name="Miller J.F."/>
            <person name="Sebaihia M."/>
            <person name="Bentley S.D."/>
            <person name="Parkhill J."/>
            <person name="Harvill E.T."/>
        </authorList>
    </citation>
    <scope>NUCLEOTIDE SEQUENCE [LARGE SCALE GENOMIC DNA]</scope>
    <source>
        <strain evidence="1 2">253</strain>
    </source>
</reference>
<sequence>MPCRVVPNTPAIFCHGKRAMFFEDIERIRSALQRSGRKYLTPRLEAVLGTVYQLKRGEESVYLCVEPSMVVREHAHRPHCTIQLGAPDWDTVLSGERSIMSKVLAGKCGFLRHERRYIMHFSMLLQAVLLEEKQ</sequence>
<proteinExistence type="predicted"/>
<gene>
    <name evidence="1" type="ORF">BN112_4253</name>
</gene>
<dbReference type="HOGENOM" id="CLU_1892133_0_0_4"/>
<evidence type="ECO:0000313" key="1">
    <source>
        <dbReference type="EMBL" id="CCJ56167.1"/>
    </source>
</evidence>
<evidence type="ECO:0008006" key="3">
    <source>
        <dbReference type="Google" id="ProtNLM"/>
    </source>
</evidence>